<name>H8MGZ0_CORCM</name>
<dbReference type="InParanoid" id="H8MGZ0"/>
<dbReference type="InterPro" id="IPR009351">
    <property type="entry name" value="AlkZ-like"/>
</dbReference>
<proteinExistence type="predicted"/>
<accession>H8MGZ0</accession>
<dbReference type="STRING" id="1144275.COCOR_05823"/>
<evidence type="ECO:0000313" key="1">
    <source>
        <dbReference type="EMBL" id="AFE06601.1"/>
    </source>
</evidence>
<gene>
    <name evidence="1" type="ordered locus">COCOR_05823</name>
</gene>
<dbReference type="PANTHER" id="PTHR38479">
    <property type="entry name" value="LMO0824 PROTEIN"/>
    <property type="match status" value="1"/>
</dbReference>
<evidence type="ECO:0008006" key="3">
    <source>
        <dbReference type="Google" id="ProtNLM"/>
    </source>
</evidence>
<dbReference type="EMBL" id="CP003389">
    <property type="protein sequence ID" value="AFE06601.1"/>
    <property type="molecule type" value="Genomic_DNA"/>
</dbReference>
<evidence type="ECO:0000313" key="2">
    <source>
        <dbReference type="Proteomes" id="UP000007587"/>
    </source>
</evidence>
<dbReference type="KEGG" id="ccx:COCOR_05823"/>
<keyword evidence="2" id="KW-1185">Reference proteome</keyword>
<sequence>MLGRMPSDVLSRQALNRATLARQLLLTREKMTVPRAIEHLVGLQAQLARPPYLALWSRLQGFQRDTLTKLALKRELARGTMMRGTLHLMAAKDYLRYRGLFQPLLDAALRSVLKERATALDLPALLATAKPFLMEKPRTFEEVREHLMKHHVDGDERAMGFATRMGLPLVQVPEEGLEWGWPGNSGFTLAESWLGEKISTDDDASPLVLRYLAAFGPATVADMQSWSGIKPLKDAFEKVRGKLVEFRDEKKRVLFDLPKAPRPPEDTPAPVRFLPDFDNLILSHADRTRVVPEEHREKLSTKNLRVLNVFLVNGHVAGSWSTERKKGTVTLVCKPFEPVKKADKDALAQEGEELLRFSDPDAAKVAVTFAAQ</sequence>
<dbReference type="eggNOG" id="COG3214">
    <property type="taxonomic scope" value="Bacteria"/>
</dbReference>
<organism evidence="1 2">
    <name type="scientific">Corallococcus coralloides (strain ATCC 25202 / DSM 2259 / NBRC 100086 / M2)</name>
    <name type="common">Myxococcus coralloides</name>
    <dbReference type="NCBI Taxonomy" id="1144275"/>
    <lineage>
        <taxon>Bacteria</taxon>
        <taxon>Pseudomonadati</taxon>
        <taxon>Myxococcota</taxon>
        <taxon>Myxococcia</taxon>
        <taxon>Myxococcales</taxon>
        <taxon>Cystobacterineae</taxon>
        <taxon>Myxococcaceae</taxon>
        <taxon>Corallococcus</taxon>
    </lineage>
</organism>
<dbReference type="Proteomes" id="UP000007587">
    <property type="component" value="Chromosome"/>
</dbReference>
<protein>
    <recommendedName>
        <fullName evidence="3">Winged helix DNA-binding domain-containing protein</fullName>
    </recommendedName>
</protein>
<reference evidence="2" key="2">
    <citation type="submission" date="2012-03" db="EMBL/GenBank/DDBJ databases">
        <title>Genome sequence of the fruiting myxobacterium Corallococcus coralloides DSM 2259.</title>
        <authorList>
            <person name="Huntley S."/>
            <person name="Zhang Y."/>
            <person name="Treuner-Lange A."/>
            <person name="Sensen C.W."/>
            <person name="Sogaard-Andersen L."/>
        </authorList>
    </citation>
    <scope>NUCLEOTIDE SEQUENCE [LARGE SCALE GENOMIC DNA]</scope>
    <source>
        <strain evidence="2">ATCC 25202 / DSM 2259 / NBRC 100086 / M2</strain>
    </source>
</reference>
<dbReference type="HOGENOM" id="CLU_047003_2_0_7"/>
<dbReference type="Pfam" id="PF06224">
    <property type="entry name" value="AlkZ-like"/>
    <property type="match status" value="1"/>
</dbReference>
<dbReference type="PANTHER" id="PTHR38479:SF2">
    <property type="entry name" value="WINGED HELIX DNA-BINDING DOMAIN-CONTAINING PROTEIN"/>
    <property type="match status" value="1"/>
</dbReference>
<reference evidence="1 2" key="1">
    <citation type="journal article" date="2012" name="J. Bacteriol.">
        <title>Complete Genome Sequence of the Fruiting Myxobacterium Corallococcus coralloides DSM 2259.</title>
        <authorList>
            <person name="Huntley S."/>
            <person name="Zhang Y."/>
            <person name="Treuner-Lange A."/>
            <person name="Kneip S."/>
            <person name="Sensen C.W."/>
            <person name="Sogaard-Andersen L."/>
        </authorList>
    </citation>
    <scope>NUCLEOTIDE SEQUENCE [LARGE SCALE GENOMIC DNA]</scope>
    <source>
        <strain evidence="2">ATCC 25202 / DSM 2259 / NBRC 100086 / M2</strain>
    </source>
</reference>
<dbReference type="AlphaFoldDB" id="H8MGZ0"/>